<dbReference type="AlphaFoldDB" id="A0AAE1ENI3"/>
<evidence type="ECO:0000313" key="2">
    <source>
        <dbReference type="EMBL" id="KAK3855701.1"/>
    </source>
</evidence>
<comment type="caution">
    <text evidence="2">The sequence shown here is derived from an EMBL/GenBank/DDBJ whole genome shotgun (WGS) entry which is preliminary data.</text>
</comment>
<evidence type="ECO:0000256" key="1">
    <source>
        <dbReference type="SAM" id="MobiDB-lite"/>
    </source>
</evidence>
<dbReference type="Proteomes" id="UP001286313">
    <property type="component" value="Unassembled WGS sequence"/>
</dbReference>
<feature type="compositionally biased region" description="Pro residues" evidence="1">
    <location>
        <begin position="126"/>
        <end position="145"/>
    </location>
</feature>
<name>A0AAE1ENI3_PETCI</name>
<reference evidence="2" key="1">
    <citation type="submission" date="2023-10" db="EMBL/GenBank/DDBJ databases">
        <title>Genome assemblies of two species of porcelain crab, Petrolisthes cinctipes and Petrolisthes manimaculis (Anomura: Porcellanidae).</title>
        <authorList>
            <person name="Angst P."/>
        </authorList>
    </citation>
    <scope>NUCLEOTIDE SEQUENCE</scope>
    <source>
        <strain evidence="2">PB745_01</strain>
        <tissue evidence="2">Gill</tissue>
    </source>
</reference>
<feature type="compositionally biased region" description="Pro residues" evidence="1">
    <location>
        <begin position="152"/>
        <end position="161"/>
    </location>
</feature>
<evidence type="ECO:0000313" key="3">
    <source>
        <dbReference type="Proteomes" id="UP001286313"/>
    </source>
</evidence>
<gene>
    <name evidence="2" type="ORF">Pcinc_037917</name>
</gene>
<keyword evidence="3" id="KW-1185">Reference proteome</keyword>
<dbReference type="PRINTS" id="PR01217">
    <property type="entry name" value="PRICHEXTENSN"/>
</dbReference>
<sequence length="161" mass="17838">MYLDSVSGDEREGRKELDDWNVIIVRPSWKTAGTFSSSSFPHHPIPTPPSPRHLTILFLLLLHLLTSPSYPSSFSSYLRDLVLLYVPCTILTRKPNHPKSPTLCQDRPTPVPNPSPTPQPHTRTPAPQPNPSTPHPNSSTPPEPQPHTRTPAPHPNPSPTP</sequence>
<organism evidence="2 3">
    <name type="scientific">Petrolisthes cinctipes</name>
    <name type="common">Flat porcelain crab</name>
    <dbReference type="NCBI Taxonomy" id="88211"/>
    <lineage>
        <taxon>Eukaryota</taxon>
        <taxon>Metazoa</taxon>
        <taxon>Ecdysozoa</taxon>
        <taxon>Arthropoda</taxon>
        <taxon>Crustacea</taxon>
        <taxon>Multicrustacea</taxon>
        <taxon>Malacostraca</taxon>
        <taxon>Eumalacostraca</taxon>
        <taxon>Eucarida</taxon>
        <taxon>Decapoda</taxon>
        <taxon>Pleocyemata</taxon>
        <taxon>Anomura</taxon>
        <taxon>Galatheoidea</taxon>
        <taxon>Porcellanidae</taxon>
        <taxon>Petrolisthes</taxon>
    </lineage>
</organism>
<accession>A0AAE1ENI3</accession>
<feature type="region of interest" description="Disordered" evidence="1">
    <location>
        <begin position="92"/>
        <end position="161"/>
    </location>
</feature>
<dbReference type="EMBL" id="JAWQEG010006119">
    <property type="protein sequence ID" value="KAK3855701.1"/>
    <property type="molecule type" value="Genomic_DNA"/>
</dbReference>
<proteinExistence type="predicted"/>
<feature type="compositionally biased region" description="Pro residues" evidence="1">
    <location>
        <begin position="109"/>
        <end position="119"/>
    </location>
</feature>
<protein>
    <submittedName>
        <fullName evidence="2">Uncharacterized protein</fullName>
    </submittedName>
</protein>